<sequence length="419" mass="45767">MDLPDEPTWDVIGRLASGGALSETGHRVVRDLLTDVKTILGEEFPARTFRKFRGLPPEFLLSASHRSVLPMFLTFALHLRDAASEPTFRPVLNGAVDGVDIPAWYHLRLQLEAARACRAMDVSVTYEPDIPGTDRKADLLVDADRAPWLVEVTAILRGDADKSWERYEDAIKRAVRGIEHRHDVNCVVSLDSHPLDAAGDGGLGRTTEVWLATAERAAAAARTTRAPQIVRADHGWIAVYPESVPAGTTTFSGAVQERDGWKRLRRALAGKARQIDGPLPVWVRIDCRDGLFQFTDWPRLPPPDRIAAMAEAISSDVSWPSCAQGVVLSSGDATSLGATSAEAETVTADTNQGTFLRRLTAPGLLRETVILPFGPAAHITAQQWRDAYDKEPQWLDTDLAAAGMPLLADFWTYGPAAGR</sequence>
<reference evidence="1" key="2">
    <citation type="submission" date="2020-09" db="EMBL/GenBank/DDBJ databases">
        <authorList>
            <person name="Sun Q."/>
            <person name="Zhou Y."/>
        </authorList>
    </citation>
    <scope>NUCLEOTIDE SEQUENCE</scope>
    <source>
        <strain evidence="1">CGMCC 4.7299</strain>
    </source>
</reference>
<organism evidence="1 2">
    <name type="scientific">Mangrovihabitans endophyticus</name>
    <dbReference type="NCBI Taxonomy" id="1751298"/>
    <lineage>
        <taxon>Bacteria</taxon>
        <taxon>Bacillati</taxon>
        <taxon>Actinomycetota</taxon>
        <taxon>Actinomycetes</taxon>
        <taxon>Micromonosporales</taxon>
        <taxon>Micromonosporaceae</taxon>
        <taxon>Mangrovihabitans</taxon>
    </lineage>
</organism>
<proteinExistence type="predicted"/>
<dbReference type="EMBL" id="BMMX01000037">
    <property type="protein sequence ID" value="GGL11969.1"/>
    <property type="molecule type" value="Genomic_DNA"/>
</dbReference>
<comment type="caution">
    <text evidence="1">The sequence shown here is derived from an EMBL/GenBank/DDBJ whole genome shotgun (WGS) entry which is preliminary data.</text>
</comment>
<evidence type="ECO:0000313" key="2">
    <source>
        <dbReference type="Proteomes" id="UP000656042"/>
    </source>
</evidence>
<accession>A0A8J3C373</accession>
<protein>
    <submittedName>
        <fullName evidence="1">Uncharacterized protein</fullName>
    </submittedName>
</protein>
<evidence type="ECO:0000313" key="1">
    <source>
        <dbReference type="EMBL" id="GGL11969.1"/>
    </source>
</evidence>
<dbReference type="AlphaFoldDB" id="A0A8J3C373"/>
<gene>
    <name evidence="1" type="ORF">GCM10012284_53390</name>
</gene>
<reference evidence="1" key="1">
    <citation type="journal article" date="2014" name="Int. J. Syst. Evol. Microbiol.">
        <title>Complete genome sequence of Corynebacterium casei LMG S-19264T (=DSM 44701T), isolated from a smear-ripened cheese.</title>
        <authorList>
            <consortium name="US DOE Joint Genome Institute (JGI-PGF)"/>
            <person name="Walter F."/>
            <person name="Albersmeier A."/>
            <person name="Kalinowski J."/>
            <person name="Ruckert C."/>
        </authorList>
    </citation>
    <scope>NUCLEOTIDE SEQUENCE</scope>
    <source>
        <strain evidence="1">CGMCC 4.7299</strain>
    </source>
</reference>
<dbReference type="Proteomes" id="UP000656042">
    <property type="component" value="Unassembled WGS sequence"/>
</dbReference>
<dbReference type="RefSeq" id="WP_189082072.1">
    <property type="nucleotide sequence ID" value="NZ_BMMX01000037.1"/>
</dbReference>
<name>A0A8J3C373_9ACTN</name>
<keyword evidence="2" id="KW-1185">Reference proteome</keyword>